<dbReference type="Gene3D" id="3.50.50.60">
    <property type="entry name" value="FAD/NAD(P)-binding domain"/>
    <property type="match status" value="1"/>
</dbReference>
<evidence type="ECO:0000313" key="1">
    <source>
        <dbReference type="EMBL" id="KKN28744.1"/>
    </source>
</evidence>
<dbReference type="Pfam" id="PF12831">
    <property type="entry name" value="FAD_oxidored"/>
    <property type="match status" value="1"/>
</dbReference>
<dbReference type="InterPro" id="IPR050407">
    <property type="entry name" value="Geranylgeranyl_reductase"/>
</dbReference>
<sequence>MDVENSVFYNFVIVGAGPAGLTAGITAARLGFTSMILEKGGVAGPKPRGEGMAHMSIVDEILGEGFLPSIGFKSNGGRVWHSPNDLQTTTTYRKENHYFFEWRKFIDRFTEVANDLGVKMLFNSTVIEPIEKNGITIGVKYKSMDGQIQEVLGNAVLDCSGFEGVIGKRYGVDYAKMNCPIIKCLISNANFDIKENPDLEFFLLGNGDLSYSCNFPPCVAYFFPLENKRAEVGLMLRMAQVPNMKTVMIPDNEEILRVWNEIKENYPGFSVFFKNCVIDYEEITSLPNAKITEKFVPNPGVVILGDSAGFVNPFGSSGLYYSMEMAKFWVDMVSQDLETLIKLNEPGIEINERLWTFKKIEYYTNKFKEQRVYKEVINMYNLIGAFEYKIFNRLRTSEKINKKWEYITSLLKQA</sequence>
<protein>
    <recommendedName>
        <fullName evidence="2">FAD-binding domain-containing protein</fullName>
    </recommendedName>
</protein>
<dbReference type="AlphaFoldDB" id="A0A0F9PF25"/>
<organism evidence="1">
    <name type="scientific">marine sediment metagenome</name>
    <dbReference type="NCBI Taxonomy" id="412755"/>
    <lineage>
        <taxon>unclassified sequences</taxon>
        <taxon>metagenomes</taxon>
        <taxon>ecological metagenomes</taxon>
    </lineage>
</organism>
<comment type="caution">
    <text evidence="1">The sequence shown here is derived from an EMBL/GenBank/DDBJ whole genome shotgun (WGS) entry which is preliminary data.</text>
</comment>
<reference evidence="1" key="1">
    <citation type="journal article" date="2015" name="Nature">
        <title>Complex archaea that bridge the gap between prokaryotes and eukaryotes.</title>
        <authorList>
            <person name="Spang A."/>
            <person name="Saw J.H."/>
            <person name="Jorgensen S.L."/>
            <person name="Zaremba-Niedzwiedzka K."/>
            <person name="Martijn J."/>
            <person name="Lind A.E."/>
            <person name="van Eijk R."/>
            <person name="Schleper C."/>
            <person name="Guy L."/>
            <person name="Ettema T.J."/>
        </authorList>
    </citation>
    <scope>NUCLEOTIDE SEQUENCE</scope>
</reference>
<proteinExistence type="predicted"/>
<accession>A0A0F9PF25</accession>
<gene>
    <name evidence="1" type="ORF">LCGC14_0851100</name>
</gene>
<name>A0A0F9PF25_9ZZZZ</name>
<dbReference type="PANTHER" id="PTHR42685:SF18">
    <property type="entry name" value="DIGERANYLGERANYLGLYCEROPHOSPHOLIPID REDUCTASE"/>
    <property type="match status" value="1"/>
</dbReference>
<dbReference type="InterPro" id="IPR036188">
    <property type="entry name" value="FAD/NAD-bd_sf"/>
</dbReference>
<dbReference type="SUPFAM" id="SSF51905">
    <property type="entry name" value="FAD/NAD(P)-binding domain"/>
    <property type="match status" value="1"/>
</dbReference>
<dbReference type="PANTHER" id="PTHR42685">
    <property type="entry name" value="GERANYLGERANYL DIPHOSPHATE REDUCTASE"/>
    <property type="match status" value="1"/>
</dbReference>
<evidence type="ECO:0008006" key="2">
    <source>
        <dbReference type="Google" id="ProtNLM"/>
    </source>
</evidence>
<dbReference type="EMBL" id="LAZR01002537">
    <property type="protein sequence ID" value="KKN28744.1"/>
    <property type="molecule type" value="Genomic_DNA"/>
</dbReference>